<accession>A0A9N8ER09</accession>
<dbReference type="InterPro" id="IPR001251">
    <property type="entry name" value="CRAL-TRIO_dom"/>
</dbReference>
<dbReference type="Proteomes" id="UP001153069">
    <property type="component" value="Unassembled WGS sequence"/>
</dbReference>
<keyword evidence="3" id="KW-1185">Reference proteome</keyword>
<dbReference type="OrthoDB" id="1434354at2759"/>
<dbReference type="EMBL" id="CAICTM010001470">
    <property type="protein sequence ID" value="CAB9523921.1"/>
    <property type="molecule type" value="Genomic_DNA"/>
</dbReference>
<dbReference type="SUPFAM" id="SSF52087">
    <property type="entry name" value="CRAL/TRIO domain"/>
    <property type="match status" value="1"/>
</dbReference>
<gene>
    <name evidence="2" type="ORF">SEMRO_1472_G275550.1</name>
</gene>
<reference evidence="2" key="1">
    <citation type="submission" date="2020-06" db="EMBL/GenBank/DDBJ databases">
        <authorList>
            <consortium name="Plant Systems Biology data submission"/>
        </authorList>
    </citation>
    <scope>NUCLEOTIDE SEQUENCE</scope>
    <source>
        <strain evidence="2">D6</strain>
    </source>
</reference>
<evidence type="ECO:0000313" key="3">
    <source>
        <dbReference type="Proteomes" id="UP001153069"/>
    </source>
</evidence>
<dbReference type="InterPro" id="IPR036865">
    <property type="entry name" value="CRAL-TRIO_dom_sf"/>
</dbReference>
<dbReference type="Gene3D" id="3.40.525.10">
    <property type="entry name" value="CRAL-TRIO lipid binding domain"/>
    <property type="match status" value="1"/>
</dbReference>
<protein>
    <recommendedName>
        <fullName evidence="1">CRAL-TRIO domain-containing protein</fullName>
    </recommendedName>
</protein>
<dbReference type="AlphaFoldDB" id="A0A9N8ER09"/>
<name>A0A9N8ER09_9STRA</name>
<organism evidence="2 3">
    <name type="scientific">Seminavis robusta</name>
    <dbReference type="NCBI Taxonomy" id="568900"/>
    <lineage>
        <taxon>Eukaryota</taxon>
        <taxon>Sar</taxon>
        <taxon>Stramenopiles</taxon>
        <taxon>Ochrophyta</taxon>
        <taxon>Bacillariophyta</taxon>
        <taxon>Bacillariophyceae</taxon>
        <taxon>Bacillariophycidae</taxon>
        <taxon>Naviculales</taxon>
        <taxon>Naviculaceae</taxon>
        <taxon>Seminavis</taxon>
    </lineage>
</organism>
<feature type="domain" description="CRAL-TRIO" evidence="1">
    <location>
        <begin position="127"/>
        <end position="245"/>
    </location>
</feature>
<evidence type="ECO:0000313" key="2">
    <source>
        <dbReference type="EMBL" id="CAB9523921.1"/>
    </source>
</evidence>
<dbReference type="Pfam" id="PF00650">
    <property type="entry name" value="CRAL_TRIO"/>
    <property type="match status" value="1"/>
</dbReference>
<sequence length="295" mass="34057">MRSEARADVLHAVDDSRRKRKLTEFENPTMKLTDQEREYALKIKRALEEEDEVLARAISDMEIASYAIVDQGDLERSLERAECMQAFRMDYNISDTVEDGIQVLRTFQELCPGMLLSIDPCTDGDSDNGSHVVVLDLTKNNPLSFLKSPKNFRYAIGGIYYMIRCMQPDLKSVREGYRQILECDGIGWNNLSSKVDQRCIDELLHNLPHRRKSMKILRASPIMLVIGSLMKPFLPKEEYDAIIFGFQNQDATEFPERLDNYFLQPDPEAAFEGLMRKCQSYLTKRAETEKSFKLD</sequence>
<evidence type="ECO:0000259" key="1">
    <source>
        <dbReference type="Pfam" id="PF00650"/>
    </source>
</evidence>
<comment type="caution">
    <text evidence="2">The sequence shown here is derived from an EMBL/GenBank/DDBJ whole genome shotgun (WGS) entry which is preliminary data.</text>
</comment>
<proteinExistence type="predicted"/>